<keyword evidence="1" id="KW-0472">Membrane</keyword>
<evidence type="ECO:0000259" key="2">
    <source>
        <dbReference type="Pfam" id="PF04917"/>
    </source>
</evidence>
<accession>A0A3A1YU15</accession>
<dbReference type="Pfam" id="PF04917">
    <property type="entry name" value="Shufflon_N"/>
    <property type="match status" value="1"/>
</dbReference>
<sequence>MINCFSGSNQNYKMMPIQRYCYPYRQKVKLQGIFNRLKNKQRDSLTRYNSNRKVGVTAVEMAVVLVLLAVGATYGVRHYSQYVNHQVTQSAANQLQVITTAVGNYARDNRAALATAASTSPGYITTVSETDLKNGGYLLPSASLTNPFGQTYQILVKGSATSATDQKIMPFVVSDGNNAMVEPGDARRVASAVGGSAGYTTSLEPETITGLNNLWQFDVAQWGVSPAPEIIASAVFYEEGVEQMDLSALLHRNYDPANPHLNRMNAAIDMNGNSVTGANQFSGVSANLSSALTVGAGGISSTGNVTSTGQVSGNTVVANAISSNGSISAAGDVTGNSMYASNWFRTYGATGWYSQTYGGGWYMADATWIRAYGNKSIYTPGTIQGGYIQGNAIRSIQYAPPGGGCTGGSIGYYGSSTMNCVNGTWRSAGTAPGAWWASCFVVETNNDSSPSYPGYICKNTGAGHSITYNHTCCPA</sequence>
<reference evidence="3 4" key="1">
    <citation type="submission" date="2017-08" db="EMBL/GenBank/DDBJ databases">
        <title>Pusillimonas indicus sp. nov., a member of the family Alcaligenaceae isolated from surface seawater.</title>
        <authorList>
            <person name="Li J."/>
        </authorList>
    </citation>
    <scope>NUCLEOTIDE SEQUENCE [LARGE SCALE GENOMIC DNA]</scope>
    <source>
        <strain evidence="3 4">L52-1-41</strain>
    </source>
</reference>
<evidence type="ECO:0000256" key="1">
    <source>
        <dbReference type="SAM" id="Phobius"/>
    </source>
</evidence>
<evidence type="ECO:0000313" key="3">
    <source>
        <dbReference type="EMBL" id="RIY41011.1"/>
    </source>
</evidence>
<keyword evidence="1" id="KW-0812">Transmembrane</keyword>
<dbReference type="AlphaFoldDB" id="A0A3A1YU15"/>
<proteinExistence type="predicted"/>
<dbReference type="SUPFAM" id="SSF54523">
    <property type="entry name" value="Pili subunits"/>
    <property type="match status" value="1"/>
</dbReference>
<organism evidence="3 4">
    <name type="scientific">Neopusillimonas maritima</name>
    <dbReference type="NCBI Taxonomy" id="2026239"/>
    <lineage>
        <taxon>Bacteria</taxon>
        <taxon>Pseudomonadati</taxon>
        <taxon>Pseudomonadota</taxon>
        <taxon>Betaproteobacteria</taxon>
        <taxon>Burkholderiales</taxon>
        <taxon>Alcaligenaceae</taxon>
        <taxon>Neopusillimonas</taxon>
    </lineage>
</organism>
<feature type="transmembrane region" description="Helical" evidence="1">
    <location>
        <begin position="54"/>
        <end position="76"/>
    </location>
</feature>
<gene>
    <name evidence="3" type="ORF">CJP73_07645</name>
</gene>
<dbReference type="Proteomes" id="UP000266206">
    <property type="component" value="Unassembled WGS sequence"/>
</dbReference>
<comment type="caution">
    <text evidence="3">The sequence shown here is derived from an EMBL/GenBank/DDBJ whole genome shotgun (WGS) entry which is preliminary data.</text>
</comment>
<dbReference type="InterPro" id="IPR007001">
    <property type="entry name" value="Shufflon_N"/>
</dbReference>
<name>A0A3A1YU15_9BURK</name>
<feature type="domain" description="Bacterial shufflon protein N-terminal" evidence="2">
    <location>
        <begin position="82"/>
        <end position="390"/>
    </location>
</feature>
<keyword evidence="1" id="KW-1133">Transmembrane helix</keyword>
<dbReference type="EMBL" id="NQYH01000005">
    <property type="protein sequence ID" value="RIY41011.1"/>
    <property type="molecule type" value="Genomic_DNA"/>
</dbReference>
<evidence type="ECO:0000313" key="4">
    <source>
        <dbReference type="Proteomes" id="UP000266206"/>
    </source>
</evidence>
<protein>
    <recommendedName>
        <fullName evidence="2">Bacterial shufflon protein N-terminal domain-containing protein</fullName>
    </recommendedName>
</protein>
<dbReference type="InterPro" id="IPR045584">
    <property type="entry name" value="Pilin-like"/>
</dbReference>